<protein>
    <recommendedName>
        <fullName evidence="3">DUF4781 domain-containing protein</fullName>
    </recommendedName>
</protein>
<reference evidence="4" key="1">
    <citation type="submission" date="2020-11" db="EMBL/GenBank/DDBJ databases">
        <authorList>
            <person name="Tran Van P."/>
        </authorList>
    </citation>
    <scope>NUCLEOTIDE SEQUENCE</scope>
</reference>
<gene>
    <name evidence="4" type="ORF">TDIB3V08_LOCUS3969</name>
</gene>
<evidence type="ECO:0000256" key="1">
    <source>
        <dbReference type="SAM" id="MobiDB-lite"/>
    </source>
</evidence>
<feature type="region of interest" description="Disordered" evidence="1">
    <location>
        <begin position="1855"/>
        <end position="1886"/>
    </location>
</feature>
<feature type="domain" description="DUF4781" evidence="3">
    <location>
        <begin position="610"/>
        <end position="781"/>
    </location>
</feature>
<organism evidence="4">
    <name type="scientific">Timema douglasi</name>
    <name type="common">Walking stick</name>
    <dbReference type="NCBI Taxonomy" id="61478"/>
    <lineage>
        <taxon>Eukaryota</taxon>
        <taxon>Metazoa</taxon>
        <taxon>Ecdysozoa</taxon>
        <taxon>Arthropoda</taxon>
        <taxon>Hexapoda</taxon>
        <taxon>Insecta</taxon>
        <taxon>Pterygota</taxon>
        <taxon>Neoptera</taxon>
        <taxon>Polyneoptera</taxon>
        <taxon>Phasmatodea</taxon>
        <taxon>Timematodea</taxon>
        <taxon>Timematoidea</taxon>
        <taxon>Timematidae</taxon>
        <taxon>Timema</taxon>
    </lineage>
</organism>
<feature type="transmembrane region" description="Helical" evidence="2">
    <location>
        <begin position="2016"/>
        <end position="2033"/>
    </location>
</feature>
<keyword evidence="2" id="KW-0812">Transmembrane</keyword>
<accession>A0A7R8VHU3</accession>
<dbReference type="PANTHER" id="PTHR21115">
    <property type="entry name" value="GH06117P-RELATED"/>
    <property type="match status" value="1"/>
</dbReference>
<sequence>MENSNYDLPVNGNDLSVSNKSKILFLRCYEYVSNDTQPSNNTVSAYSTGRAKRSKHACTTGCIGVRWVALHTLTSWNTAAEHNTISSLVQIKIKASNLQNPQKNWVVLFSLYIDIALKLEELTYKMKQHHVFTDYKRHDKSNNKRQRIRYSFTGIIIVMAAICEHVDRGVNLVSTGLPLMGSLKIRNSLRRGVKRPRLVLKETETKLAPCEYQSIQTQKPLICARITSTCSPPLPHQPPFLHWKGKGQSRIDVIPVRPWLTSKGGVEIRKPAGPSKLGFLPKTGYRLDLRLVRVRINAGLLTSPQISKSNVMLFNDLWHDRSKLFYTIQFTRISAIRFSLVNKVNVTTIIIVFPSCHVHVFLIASYLDSYDSDLTSSTACDVFVLDPTSYSNELVSDAGDFIKYVELLAAGFPRKFLKSLMDFFSPSGSNFRLFRPPAPLSFLFEEKRCMWCQLSAGSCQSAPKKSCERMAAEVETAEKATILSTTEPDENKMSWVEQATKEQQFLYESLGDRDWDSYMISEWNLLERNIGHALYGSPNELPDSEKNEETGYDKNKLEHIKNICTVIKEQDVYRVKTNNDILVAVVFVFLDRNGHCDHTPVFRIPKYDRRSVSTLVDKGNHGQSIGLKDSEARSCYLTIVGGALGMASGAGVKLVSRMAQNGEVMSKAGRILVTALNMSSLAANGAGVLNSLILMRERYKSGDLTNLEIFQFASQVLFFTNSLINIKTANAIIKDNQKVVLNEFEASLRSNKHRRMYRRLAMNTRGEQDAMHGDAKVIKAITHIENPDDFFARDRTHKMELEPHSRTPGEKQEYINESQVVPEHFIDKNVYDLEKYSGPSPKRFKYFNEDEYPYFKHRDFSASPELSDEECFNIADELTGILIDKYNSNLSRDGPVVFVTVTDPNILVNAVMIVSHEEDQMVAANPSDGLVDGPDAQQLQPSITHLSPSGLDPMSEELILPSEYVVILYSLAGIKVPSSSSAVHTLRPLSTYLFRIWTHYPRLHPGDSISPRNAVCDKPCSLATCSPVIQRIVAALHSRHGIAGMATLGSKQLALATLALINCLQLSKPGSCWYVADIILLVRCWFITGTLLGLAHWKRAGTVLVHHWYLAGTHSLKASWYVAGKHLLVRCWFITGTLLGLAHWKRFGAWLIISYWYVTGNLQLFAAGTLPVHHGYHAGTLPLVSCWLVVGTLTRKFTLLMGRLENLPREGATRWWRRNISLPSHNFSVRVRIHFAEIGWGSAAVIVLASISIKSSMKEGLRPLEGSSFPPPVRAQPLACIPPLRIGAFLPRGSPFLGLFDLIVDACRACLKTGSVRKRKLTETSNEVPCTSFDTDWTNNTTPQQPEMGDRWISNPFKEEYLEPASLSIPLKEKFLELASDTTLKNLFNGRMVILVSYWSRRPDDYRELSRKAIIITHTGVENDLMSQGPPHFGVSLVEILLAAELRGTSRHSTLSFTDTWTDNINKELMEAMDELLALTKEKYQLELTLQKVRFLNQATRLMNETLMMRNFIFEMLLDLTDLKQKNISHLLNLYVPKESLPVSLPHHEIASGHQSLSSDLHVTNKIQYESNTMDCVAKGLLYHLLVALLVGVRGRCAGDGLGARPCRGTRGGGSRSSGRFGCGGGSGLLSSCCGGVVSRLLKFQTAAQRRPSTPDSPPSPSCSSIACWRHCRMRWQSSIALIIYAAQFTEWGQEPVSNVECFESHPGCSECTYRSVCDVGDILKLTPLGTVSTEYRAFSSLPNKWVANPKLHMCLWKTATKSSGTTSLKIDSFESELSVPKVDPNLLRLFALRTMVATVRQYKAFAIGVQREVKRMAWLHNQPKYPSKSTRTDGSWKKFQRNVHVSKWKPAYSGGACRGEEPSREKSWEQPGDVSSRRFSSSRTNRRSDEPKYVVFVSLRSLPGIVGCTSKRGVTGCEYVMVIGTSPNHSLHASKNKAQYKQMTHEEVRRTESGLQTLEYGVLREWSWKVDEVLQFCATDRSHCHLLQLLLLLGLLVLLDGALERHRCRRRRVCLHRLLLLLLVVVMEVLLLRQSALGAYDGVWNRYKVSVAQSRCNRICVEGEWKTSLSTHDRDPNLDLPIIDSSLQHESDALVPSRVRVRGSVHGTAGRYGGLLHGDGGGGWSGGRGGCVRRRLVHVQPVAQRHQFRAQTAQPLLKVHGLVRRRRIWLTQHKAIKSDSYKINGTELRTDFLALLFKTGDIYSKLYYNFSLFSISNSCGDTKISDSVKYPKNLSEMVDLITDRTLLSWYEVSVTE</sequence>
<dbReference type="EMBL" id="OA565771">
    <property type="protein sequence ID" value="CAD7197667.1"/>
    <property type="molecule type" value="Genomic_DNA"/>
</dbReference>
<proteinExistence type="predicted"/>
<keyword evidence="2" id="KW-1133">Transmembrane helix</keyword>
<evidence type="ECO:0000256" key="2">
    <source>
        <dbReference type="SAM" id="Phobius"/>
    </source>
</evidence>
<dbReference type="PANTHER" id="PTHR21115:SF0">
    <property type="entry name" value="GH06117P-RELATED"/>
    <property type="match status" value="1"/>
</dbReference>
<keyword evidence="2" id="KW-0472">Membrane</keyword>
<name>A0A7R8VHU3_TIMDO</name>
<feature type="transmembrane region" description="Helical" evidence="2">
    <location>
        <begin position="1986"/>
        <end position="2004"/>
    </location>
</feature>
<feature type="compositionally biased region" description="Basic and acidic residues" evidence="1">
    <location>
        <begin position="1859"/>
        <end position="1869"/>
    </location>
</feature>
<evidence type="ECO:0000259" key="3">
    <source>
        <dbReference type="Pfam" id="PF16013"/>
    </source>
</evidence>
<evidence type="ECO:0000313" key="4">
    <source>
        <dbReference type="EMBL" id="CAD7197667.1"/>
    </source>
</evidence>
<dbReference type="Pfam" id="PF16013">
    <property type="entry name" value="DUF4781"/>
    <property type="match status" value="1"/>
</dbReference>
<dbReference type="InterPro" id="IPR031962">
    <property type="entry name" value="DUF4781"/>
</dbReference>